<evidence type="ECO:0000313" key="3">
    <source>
        <dbReference type="Proteomes" id="UP000744769"/>
    </source>
</evidence>
<dbReference type="RefSeq" id="WP_166197254.1">
    <property type="nucleotide sequence ID" value="NZ_JAAOIV010000009.1"/>
</dbReference>
<dbReference type="Proteomes" id="UP000744769">
    <property type="component" value="Unassembled WGS sequence"/>
</dbReference>
<dbReference type="EMBL" id="JAAOIV010000009">
    <property type="protein sequence ID" value="NHN56586.1"/>
    <property type="molecule type" value="Genomic_DNA"/>
</dbReference>
<name>A0A967B0L1_9MICO</name>
<reference evidence="2" key="1">
    <citation type="submission" date="2020-03" db="EMBL/GenBank/DDBJ databases">
        <title>Draft sequencing of Calidifontibacter sp. DB0510.</title>
        <authorList>
            <person name="Kim D.-U."/>
        </authorList>
    </citation>
    <scope>NUCLEOTIDE SEQUENCE</scope>
    <source>
        <strain evidence="2">DB0510</strain>
    </source>
</reference>
<keyword evidence="1" id="KW-0378">Hydrolase</keyword>
<accession>A0A967B0L1</accession>
<dbReference type="InterPro" id="IPR036156">
    <property type="entry name" value="Beta-gal/glucu_dom_sf"/>
</dbReference>
<gene>
    <name evidence="2" type="ORF">G9U51_12430</name>
</gene>
<dbReference type="Gene3D" id="2.60.120.260">
    <property type="entry name" value="Galactose-binding domain-like"/>
    <property type="match status" value="1"/>
</dbReference>
<dbReference type="InterPro" id="IPR050887">
    <property type="entry name" value="Beta-mannosidase_GH2"/>
</dbReference>
<dbReference type="SUPFAM" id="SSF51445">
    <property type="entry name" value="(Trans)glycosidases"/>
    <property type="match status" value="1"/>
</dbReference>
<dbReference type="GO" id="GO:0004567">
    <property type="term" value="F:beta-mannosidase activity"/>
    <property type="evidence" value="ECO:0007669"/>
    <property type="project" value="TreeGrafter"/>
</dbReference>
<protein>
    <recommendedName>
        <fullName evidence="4">Beta-mannosidase</fullName>
    </recommendedName>
</protein>
<dbReference type="InterPro" id="IPR008979">
    <property type="entry name" value="Galactose-bd-like_sf"/>
</dbReference>
<organism evidence="2 3">
    <name type="scientific">Metallococcus carri</name>
    <dbReference type="NCBI Taxonomy" id="1656884"/>
    <lineage>
        <taxon>Bacteria</taxon>
        <taxon>Bacillati</taxon>
        <taxon>Actinomycetota</taxon>
        <taxon>Actinomycetes</taxon>
        <taxon>Micrococcales</taxon>
        <taxon>Dermacoccaceae</taxon>
        <taxon>Metallococcus</taxon>
    </lineage>
</organism>
<comment type="caution">
    <text evidence="2">The sequence shown here is derived from an EMBL/GenBank/DDBJ whole genome shotgun (WGS) entry which is preliminary data.</text>
</comment>
<evidence type="ECO:0008006" key="4">
    <source>
        <dbReference type="Google" id="ProtNLM"/>
    </source>
</evidence>
<dbReference type="GO" id="GO:0006516">
    <property type="term" value="P:glycoprotein catabolic process"/>
    <property type="evidence" value="ECO:0007669"/>
    <property type="project" value="TreeGrafter"/>
</dbReference>
<dbReference type="AlphaFoldDB" id="A0A967B0L1"/>
<dbReference type="Gene3D" id="3.20.20.80">
    <property type="entry name" value="Glycosidases"/>
    <property type="match status" value="1"/>
</dbReference>
<dbReference type="SUPFAM" id="SSF49303">
    <property type="entry name" value="beta-Galactosidase/glucuronidase domain"/>
    <property type="match status" value="1"/>
</dbReference>
<dbReference type="InterPro" id="IPR017853">
    <property type="entry name" value="GH"/>
</dbReference>
<sequence>MTSPIRLAWQVIWCQPGDYELGTLPDKGWNAVPVPQSLCDAAGFEGDADEVDWWYRTRTTLAEGSWTLELAGAATYAEVYADGELVASGRSAFTPLRVVLTGGRTVSLVVHIRSLRAEPVPSRPRARWRSSLVPDNALRWHRTSLQGHMPGQGSSPIVGLWRPVTLQPTPPVRIASLCTEWASGSGLLTLELVCERPGEVHLTCAGAATSLPVDGPATIELDVGAVRPWWPHTHGEPVTYPLRLEVDGVLVHERQVGFRHIAADHTDGGFALQVNGIEIFARGAVWTPVEPVGDPEVPVLRREALVALRDAGANVVRVPGTSWYADDEFLTACDDLGLLVWQDLMLATFDPPFADERWTQTLHEEVEANISRGAAHPSLAVISGGTETLQQPVLSGLSAERRELPGLYELVGRVTALAPGCVVVPSSPCSGVPQVAGSRGGALATSARRGLSHWFGVGGYRRPLSEARTSGVRFAAECLALGCPPPAYVVRESWGPDPFGDPVWTAGDARDTGADWTFLEVTEHYANELFPSYQCGRLHRLRVTAFEVIRRTLAEWRRTASVTKGAIVLSARDVVPGPGYGVLTVDGARKAGWYAMARALGSTSLQIVDEGLDGLDLHVHHDGPRPLAGVLTLSVLRADGTELESAQRAVEVAPRGSLVVNIEAELGAFRDLNGAWRAGFGGDSPYAAVRAEVAGVDEVIHLLQPLPPVEIARLTIRVLRDAVELETDTALAYADVTVPGRELDRAFVHLLPGIPLRVTTKPAPVSGQARAAALNAQRVRPVVIAEAPDAEPDRRGR</sequence>
<keyword evidence="3" id="KW-1185">Reference proteome</keyword>
<evidence type="ECO:0000313" key="2">
    <source>
        <dbReference type="EMBL" id="NHN56586.1"/>
    </source>
</evidence>
<evidence type="ECO:0000256" key="1">
    <source>
        <dbReference type="ARBA" id="ARBA00023295"/>
    </source>
</evidence>
<dbReference type="PANTHER" id="PTHR43730">
    <property type="entry name" value="BETA-MANNOSIDASE"/>
    <property type="match status" value="1"/>
</dbReference>
<keyword evidence="1" id="KW-0326">Glycosidase</keyword>
<dbReference type="SUPFAM" id="SSF49785">
    <property type="entry name" value="Galactose-binding domain-like"/>
    <property type="match status" value="1"/>
</dbReference>
<dbReference type="PANTHER" id="PTHR43730:SF1">
    <property type="entry name" value="BETA-MANNOSIDASE"/>
    <property type="match status" value="1"/>
</dbReference>
<proteinExistence type="predicted"/>